<dbReference type="Gene3D" id="4.10.240.10">
    <property type="entry name" value="Zn(2)-C6 fungal-type DNA-binding domain"/>
    <property type="match status" value="1"/>
</dbReference>
<dbReference type="GO" id="GO:0005634">
    <property type="term" value="C:nucleus"/>
    <property type="evidence" value="ECO:0007669"/>
    <property type="project" value="UniProtKB-SubCell"/>
</dbReference>
<dbReference type="SMART" id="SM00066">
    <property type="entry name" value="GAL4"/>
    <property type="match status" value="1"/>
</dbReference>
<protein>
    <recommendedName>
        <fullName evidence="8">Zn(2)-C6 fungal-type domain-containing protein</fullName>
    </recommendedName>
</protein>
<feature type="region of interest" description="Disordered" evidence="7">
    <location>
        <begin position="42"/>
        <end position="92"/>
    </location>
</feature>
<dbReference type="SUPFAM" id="SSF57701">
    <property type="entry name" value="Zn2/Cys6 DNA-binding domain"/>
    <property type="match status" value="1"/>
</dbReference>
<evidence type="ECO:0000313" key="10">
    <source>
        <dbReference type="Proteomes" id="UP000326198"/>
    </source>
</evidence>
<dbReference type="Proteomes" id="UP000326198">
    <property type="component" value="Unassembled WGS sequence"/>
</dbReference>
<accession>A0A5N7BPB7</accession>
<dbReference type="EMBL" id="ML736155">
    <property type="protein sequence ID" value="KAE8383478.1"/>
    <property type="molecule type" value="Genomic_DNA"/>
</dbReference>
<dbReference type="PANTHER" id="PTHR31001">
    <property type="entry name" value="UNCHARACTERIZED TRANSCRIPTIONAL REGULATORY PROTEIN"/>
    <property type="match status" value="1"/>
</dbReference>
<sequence length="753" mass="82633">MPEGTRSHRKGQYSCEFCRARKLRCDRPLPCTNCVSRGKTCHFGPSAGQQSTRAPRTGISSAVRLQQQQQVVSHPTPPPPQLSSPHPSGPDEGLLVEIQALRKLAQDLESRVVRSTGRQPDNNGGDCPLLPAHTSPESSGVEIGAASPSSLGQVSQVVAHLEHVSMVQNPQEPIYGGDLVFKAEHIRTIPRVPSYTVQLGKLTRCVWLPLHEEARVLLDKFITNVSYIHHVVHHPSLPATIDTIYRHISDQEPVKPGHLVLLLSIVTSATHAWTSHDDAEGEGTLFSSPAEANAQTSLWIKATYDVLNTGQNCPALSLETIQGIIILSFIICNLEGVSRRYRSLISTGLLLSRELGLHRIDHEPNAASRDIIEAEMGRRVWWYLIATDWLLAARYDGPGEGVYQANPRQMIVKKPHNINDVDLLDAGLPLDSPISQPTEMSYFLQRLRLAEISRSIVDHNPMTATSAGGASHYAHVTAMDFELDQMIQDIPSFLHLDAYEGSCDSTMSGTFIQAYLLNSVIHTQRCKLHLTYLTSGPNNNPAYTSSRETCLKSARQLIRAEAQLERAQHPFVQIRLRLSAILHGVFMASIVLLMDACINGNGSVQDEIRYGEAAEALRILENARSQSLAAANLLESLTQILAKHRAQQQVARVSAPLQLGATSTTAIASTTPSMSTASAHMYQRPDSLSLAATPNPVIESRTDSISNIPDQMPVMTAQPSYSNQLAQSLEELVDIDGFQWDDLFSGMEASSFF</sequence>
<dbReference type="GO" id="GO:0009893">
    <property type="term" value="P:positive regulation of metabolic process"/>
    <property type="evidence" value="ECO:0007669"/>
    <property type="project" value="UniProtKB-ARBA"/>
</dbReference>
<feature type="region of interest" description="Disordered" evidence="7">
    <location>
        <begin position="112"/>
        <end position="146"/>
    </location>
</feature>
<evidence type="ECO:0000259" key="8">
    <source>
        <dbReference type="PROSITE" id="PS50048"/>
    </source>
</evidence>
<dbReference type="GO" id="GO:0006351">
    <property type="term" value="P:DNA-templated transcription"/>
    <property type="evidence" value="ECO:0007669"/>
    <property type="project" value="InterPro"/>
</dbReference>
<dbReference type="GO" id="GO:0008270">
    <property type="term" value="F:zinc ion binding"/>
    <property type="evidence" value="ECO:0007669"/>
    <property type="project" value="InterPro"/>
</dbReference>
<keyword evidence="4" id="KW-0238">DNA-binding</keyword>
<reference evidence="9 10" key="1">
    <citation type="submission" date="2019-04" db="EMBL/GenBank/DDBJ databases">
        <title>Friends and foes A comparative genomics studyof 23 Aspergillus species from section Flavi.</title>
        <authorList>
            <consortium name="DOE Joint Genome Institute"/>
            <person name="Kjaerbolling I."/>
            <person name="Vesth T."/>
            <person name="Frisvad J.C."/>
            <person name="Nybo J.L."/>
            <person name="Theobald S."/>
            <person name="Kildgaard S."/>
            <person name="Isbrandt T."/>
            <person name="Kuo A."/>
            <person name="Sato A."/>
            <person name="Lyhne E.K."/>
            <person name="Kogle M.E."/>
            <person name="Wiebenga A."/>
            <person name="Kun R.S."/>
            <person name="Lubbers R.J."/>
            <person name="Makela M.R."/>
            <person name="Barry K."/>
            <person name="Chovatia M."/>
            <person name="Clum A."/>
            <person name="Daum C."/>
            <person name="Haridas S."/>
            <person name="He G."/>
            <person name="LaButti K."/>
            <person name="Lipzen A."/>
            <person name="Mondo S."/>
            <person name="Riley R."/>
            <person name="Salamov A."/>
            <person name="Simmons B.A."/>
            <person name="Magnuson J.K."/>
            <person name="Henrissat B."/>
            <person name="Mortensen U.H."/>
            <person name="Larsen T.O."/>
            <person name="Devries R.P."/>
            <person name="Grigoriev I.V."/>
            <person name="Machida M."/>
            <person name="Baker S.E."/>
            <person name="Andersen M.R."/>
        </authorList>
    </citation>
    <scope>NUCLEOTIDE SEQUENCE [LARGE SCALE GENOMIC DNA]</scope>
    <source>
        <strain evidence="9 10">IBT 29228</strain>
    </source>
</reference>
<evidence type="ECO:0000256" key="4">
    <source>
        <dbReference type="ARBA" id="ARBA00023125"/>
    </source>
</evidence>
<evidence type="ECO:0000256" key="1">
    <source>
        <dbReference type="ARBA" id="ARBA00004123"/>
    </source>
</evidence>
<dbReference type="GO" id="GO:0000981">
    <property type="term" value="F:DNA-binding transcription factor activity, RNA polymerase II-specific"/>
    <property type="evidence" value="ECO:0007669"/>
    <property type="project" value="InterPro"/>
</dbReference>
<dbReference type="PANTHER" id="PTHR31001:SF90">
    <property type="entry name" value="CENTROMERE DNA-BINDING PROTEIN COMPLEX CBF3 SUBUNIT B"/>
    <property type="match status" value="1"/>
</dbReference>
<dbReference type="Pfam" id="PF00172">
    <property type="entry name" value="Zn_clus"/>
    <property type="match status" value="1"/>
</dbReference>
<feature type="compositionally biased region" description="Polar residues" evidence="7">
    <location>
        <begin position="47"/>
        <end position="64"/>
    </location>
</feature>
<keyword evidence="5" id="KW-0804">Transcription</keyword>
<feature type="domain" description="Zn(2)-C6 fungal-type" evidence="8">
    <location>
        <begin position="14"/>
        <end position="43"/>
    </location>
</feature>
<keyword evidence="6" id="KW-0539">Nucleus</keyword>
<organism evidence="9 10">
    <name type="scientific">Aspergillus bertholletiae</name>
    <dbReference type="NCBI Taxonomy" id="1226010"/>
    <lineage>
        <taxon>Eukaryota</taxon>
        <taxon>Fungi</taxon>
        <taxon>Dikarya</taxon>
        <taxon>Ascomycota</taxon>
        <taxon>Pezizomycotina</taxon>
        <taxon>Eurotiomycetes</taxon>
        <taxon>Eurotiomycetidae</taxon>
        <taxon>Eurotiales</taxon>
        <taxon>Aspergillaceae</taxon>
        <taxon>Aspergillus</taxon>
        <taxon>Aspergillus subgen. Circumdati</taxon>
    </lineage>
</organism>
<dbReference type="CDD" id="cd12148">
    <property type="entry name" value="fungal_TF_MHR"/>
    <property type="match status" value="1"/>
</dbReference>
<evidence type="ECO:0000256" key="6">
    <source>
        <dbReference type="ARBA" id="ARBA00023242"/>
    </source>
</evidence>
<keyword evidence="3" id="KW-0805">Transcription regulation</keyword>
<dbReference type="InterPro" id="IPR050613">
    <property type="entry name" value="Sec_Metabolite_Reg"/>
</dbReference>
<dbReference type="InterPro" id="IPR007219">
    <property type="entry name" value="XnlR_reg_dom"/>
</dbReference>
<comment type="subcellular location">
    <subcellularLocation>
        <location evidence="1">Nucleus</location>
    </subcellularLocation>
</comment>
<keyword evidence="2" id="KW-0479">Metal-binding</keyword>
<dbReference type="GO" id="GO:0003677">
    <property type="term" value="F:DNA binding"/>
    <property type="evidence" value="ECO:0007669"/>
    <property type="project" value="UniProtKB-KW"/>
</dbReference>
<dbReference type="AlphaFoldDB" id="A0A5N7BPB7"/>
<proteinExistence type="predicted"/>
<evidence type="ECO:0000313" key="9">
    <source>
        <dbReference type="EMBL" id="KAE8383478.1"/>
    </source>
</evidence>
<dbReference type="CDD" id="cd00067">
    <property type="entry name" value="GAL4"/>
    <property type="match status" value="1"/>
</dbReference>
<dbReference type="Pfam" id="PF04082">
    <property type="entry name" value="Fungal_trans"/>
    <property type="match status" value="1"/>
</dbReference>
<dbReference type="PROSITE" id="PS00463">
    <property type="entry name" value="ZN2_CY6_FUNGAL_1"/>
    <property type="match status" value="1"/>
</dbReference>
<feature type="compositionally biased region" description="Low complexity" evidence="7">
    <location>
        <begin position="65"/>
        <end position="74"/>
    </location>
</feature>
<dbReference type="InterPro" id="IPR001138">
    <property type="entry name" value="Zn2Cys6_DnaBD"/>
</dbReference>
<keyword evidence="10" id="KW-1185">Reference proteome</keyword>
<evidence type="ECO:0000256" key="5">
    <source>
        <dbReference type="ARBA" id="ARBA00023163"/>
    </source>
</evidence>
<dbReference type="OrthoDB" id="4506434at2759"/>
<gene>
    <name evidence="9" type="ORF">BDV26DRAFT_251807</name>
</gene>
<name>A0A5N7BPB7_9EURO</name>
<evidence type="ECO:0000256" key="7">
    <source>
        <dbReference type="SAM" id="MobiDB-lite"/>
    </source>
</evidence>
<dbReference type="PROSITE" id="PS50048">
    <property type="entry name" value="ZN2_CY6_FUNGAL_2"/>
    <property type="match status" value="1"/>
</dbReference>
<dbReference type="InterPro" id="IPR036864">
    <property type="entry name" value="Zn2-C6_fun-type_DNA-bd_sf"/>
</dbReference>
<evidence type="ECO:0000256" key="2">
    <source>
        <dbReference type="ARBA" id="ARBA00022723"/>
    </source>
</evidence>
<evidence type="ECO:0000256" key="3">
    <source>
        <dbReference type="ARBA" id="ARBA00023015"/>
    </source>
</evidence>